<dbReference type="AlphaFoldDB" id="A0AAJ5NS35"/>
<keyword evidence="1" id="KW-1133">Transmembrane helix</keyword>
<feature type="transmembrane region" description="Helical" evidence="1">
    <location>
        <begin position="159"/>
        <end position="178"/>
    </location>
</feature>
<evidence type="ECO:0000313" key="3">
    <source>
        <dbReference type="Proteomes" id="UP000289629"/>
    </source>
</evidence>
<proteinExistence type="predicted"/>
<feature type="transmembrane region" description="Helical" evidence="1">
    <location>
        <begin position="37"/>
        <end position="55"/>
    </location>
</feature>
<accession>A0AAJ5NS35</accession>
<evidence type="ECO:0000256" key="1">
    <source>
        <dbReference type="SAM" id="Phobius"/>
    </source>
</evidence>
<keyword evidence="1" id="KW-0472">Membrane</keyword>
<dbReference type="EMBL" id="LR214971">
    <property type="protein sequence ID" value="VEU61327.1"/>
    <property type="molecule type" value="Genomic_DNA"/>
</dbReference>
<keyword evidence="1" id="KW-0812">Transmembrane</keyword>
<protein>
    <submittedName>
        <fullName evidence="2">Uncharacterized protein</fullName>
    </submittedName>
</protein>
<sequence length="213" mass="25641">MSVFFLFLLSAFSITISVYELNYTIWDVSLLNKWKKIITYTSISIIFIFLLYFLIKYIRFIKKYKKEATSLTNQQFEEKYKWLLSKSLDKSIFFLLLSEKAIFDMENNLDRIEFKSEKRDFLFKVHYKTFVLHAVFIFITLISLLILTIIIEIFQLKLFWFSIYLGIFVISQIIIVLTRRFLNKISVQLIKNPVELVYNDYKGTVARFFLPKI</sequence>
<evidence type="ECO:0000313" key="2">
    <source>
        <dbReference type="EMBL" id="VEU61327.1"/>
    </source>
</evidence>
<gene>
    <name evidence="2" type="ORF">NCTC10125_00144</name>
</gene>
<name>A0AAJ5NS35_9BACT</name>
<dbReference type="Proteomes" id="UP000289629">
    <property type="component" value="Chromosome"/>
</dbReference>
<reference evidence="2 3" key="1">
    <citation type="submission" date="2019-01" db="EMBL/GenBank/DDBJ databases">
        <authorList>
            <consortium name="Pathogen Informatics"/>
        </authorList>
    </citation>
    <scope>NUCLEOTIDE SEQUENCE [LARGE SCALE GENOMIC DNA]</scope>
    <source>
        <strain evidence="2 3">NCTC10125</strain>
    </source>
</reference>
<organism evidence="2 3">
    <name type="scientific">Mesomycoplasma dispar</name>
    <dbReference type="NCBI Taxonomy" id="86660"/>
    <lineage>
        <taxon>Bacteria</taxon>
        <taxon>Bacillati</taxon>
        <taxon>Mycoplasmatota</taxon>
        <taxon>Mycoplasmoidales</taxon>
        <taxon>Metamycoplasmataceae</taxon>
        <taxon>Mesomycoplasma</taxon>
    </lineage>
</organism>
<feature type="transmembrane region" description="Helical" evidence="1">
    <location>
        <begin position="130"/>
        <end position="153"/>
    </location>
</feature>